<dbReference type="RefSeq" id="WP_341876514.1">
    <property type="nucleotide sequence ID" value="NZ_CP121687.1"/>
</dbReference>
<keyword evidence="2" id="KW-1185">Reference proteome</keyword>
<protein>
    <submittedName>
        <fullName evidence="1">Spo0E family sporulation regulatory protein-aspartic acid phosphatase</fullName>
    </submittedName>
</protein>
<proteinExistence type="predicted"/>
<dbReference type="InterPro" id="IPR037208">
    <property type="entry name" value="Spo0E-like_sf"/>
</dbReference>
<dbReference type="Pfam" id="PF09388">
    <property type="entry name" value="SpoOE-like"/>
    <property type="match status" value="1"/>
</dbReference>
<name>A0ABZ2Y4H4_9FIRM</name>
<dbReference type="SUPFAM" id="SSF140500">
    <property type="entry name" value="BAS1536-like"/>
    <property type="match status" value="1"/>
</dbReference>
<evidence type="ECO:0000313" key="1">
    <source>
        <dbReference type="EMBL" id="WZL69519.1"/>
    </source>
</evidence>
<dbReference type="Proteomes" id="UP001486565">
    <property type="component" value="Chromosome"/>
</dbReference>
<gene>
    <name evidence="1" type="ORF">QBE51_12130</name>
</gene>
<dbReference type="InterPro" id="IPR018540">
    <property type="entry name" value="Spo0E-like"/>
</dbReference>
<evidence type="ECO:0000313" key="2">
    <source>
        <dbReference type="Proteomes" id="UP001486565"/>
    </source>
</evidence>
<dbReference type="InterPro" id="IPR036638">
    <property type="entry name" value="HLH_DNA-bd_sf"/>
</dbReference>
<accession>A0ABZ2Y4H4</accession>
<organism evidence="1 2">
    <name type="scientific">Defluviitalea saccharophila</name>
    <dbReference type="NCBI Taxonomy" id="879970"/>
    <lineage>
        <taxon>Bacteria</taxon>
        <taxon>Bacillati</taxon>
        <taxon>Bacillota</taxon>
        <taxon>Clostridia</taxon>
        <taxon>Lachnospirales</taxon>
        <taxon>Defluviitaleaceae</taxon>
        <taxon>Defluviitalea</taxon>
    </lineage>
</organism>
<dbReference type="EMBL" id="CP121687">
    <property type="protein sequence ID" value="WZL69519.1"/>
    <property type="molecule type" value="Genomic_DNA"/>
</dbReference>
<sequence>MSKNKSYTTEEIELLKTALDTLLEQRNYNLLDPLVQQLSRKLDALIYKVIEQQTVPGKKNSDS</sequence>
<dbReference type="Gene3D" id="4.10.280.10">
    <property type="entry name" value="Helix-loop-helix DNA-binding domain"/>
    <property type="match status" value="1"/>
</dbReference>
<reference evidence="1 2" key="1">
    <citation type="submission" date="2023-03" db="EMBL/GenBank/DDBJ databases">
        <title>Novel Species.</title>
        <authorList>
            <person name="Ma S."/>
        </authorList>
    </citation>
    <scope>NUCLEOTIDE SEQUENCE [LARGE SCALE GENOMIC DNA]</scope>
    <source>
        <strain evidence="1 2">LIND6LT2</strain>
    </source>
</reference>